<accession>F8A7L4</accession>
<protein>
    <recommendedName>
        <fullName evidence="2">HTH OST-type domain-containing protein</fullName>
    </recommendedName>
</protein>
<name>F8A7L4_CELGA</name>
<dbReference type="EMBL" id="CP002665">
    <property type="protein sequence ID" value="AEI12416.1"/>
    <property type="molecule type" value="Genomic_DNA"/>
</dbReference>
<dbReference type="KEGG" id="cga:Celgi_1914"/>
<feature type="domain" description="HTH OST-type" evidence="2">
    <location>
        <begin position="237"/>
        <end position="316"/>
    </location>
</feature>
<dbReference type="CDD" id="cd11297">
    <property type="entry name" value="PIN_LabA-like_N_1"/>
    <property type="match status" value="1"/>
</dbReference>
<dbReference type="CDD" id="cd10146">
    <property type="entry name" value="LabA_like_C"/>
    <property type="match status" value="1"/>
</dbReference>
<feature type="region of interest" description="Disordered" evidence="1">
    <location>
        <begin position="188"/>
        <end position="237"/>
    </location>
</feature>
<dbReference type="InterPro" id="IPR021139">
    <property type="entry name" value="NYN"/>
</dbReference>
<dbReference type="Pfam" id="PF01936">
    <property type="entry name" value="NYN"/>
    <property type="match status" value="1"/>
</dbReference>
<dbReference type="Pfam" id="PF12872">
    <property type="entry name" value="OST-HTH"/>
    <property type="match status" value="1"/>
</dbReference>
<reference evidence="4" key="1">
    <citation type="submission" date="2011-04" db="EMBL/GenBank/DDBJ databases">
        <title>Complete sequence of Cellvibrio gilvus ATCC 13127.</title>
        <authorList>
            <person name="Lucas S."/>
            <person name="Han J."/>
            <person name="Lapidus A."/>
            <person name="Cheng J.-F."/>
            <person name="Goodwin L."/>
            <person name="Pitluck S."/>
            <person name="Peters L."/>
            <person name="Munk A."/>
            <person name="Detter J.C."/>
            <person name="Han C."/>
            <person name="Tapia R."/>
            <person name="Land M."/>
            <person name="Hauser L."/>
            <person name="Kyrpides N."/>
            <person name="Ivanova N."/>
            <person name="Ovchinnikova G."/>
            <person name="Pagani I."/>
            <person name="Mead D."/>
            <person name="Brumm P."/>
            <person name="Woyke T."/>
        </authorList>
    </citation>
    <scope>NUCLEOTIDE SEQUENCE [LARGE SCALE GENOMIC DNA]</scope>
    <source>
        <strain evidence="4">ATCC 13127 / NRRL B-14078</strain>
    </source>
</reference>
<dbReference type="PROSITE" id="PS51644">
    <property type="entry name" value="HTH_OST"/>
    <property type="match status" value="1"/>
</dbReference>
<dbReference type="Proteomes" id="UP000000485">
    <property type="component" value="Chromosome"/>
</dbReference>
<dbReference type="InterPro" id="IPR041966">
    <property type="entry name" value="LOTUS-like"/>
</dbReference>
<evidence type="ECO:0000313" key="4">
    <source>
        <dbReference type="Proteomes" id="UP000000485"/>
    </source>
</evidence>
<dbReference type="RefSeq" id="WP_013883935.1">
    <property type="nucleotide sequence ID" value="NC_015671.1"/>
</dbReference>
<dbReference type="PANTHER" id="PTHR35811">
    <property type="entry name" value="SLR1870 PROTEIN"/>
    <property type="match status" value="1"/>
</dbReference>
<evidence type="ECO:0000313" key="3">
    <source>
        <dbReference type="EMBL" id="AEI12416.1"/>
    </source>
</evidence>
<dbReference type="GO" id="GO:0004540">
    <property type="term" value="F:RNA nuclease activity"/>
    <property type="evidence" value="ECO:0007669"/>
    <property type="project" value="InterPro"/>
</dbReference>
<dbReference type="STRING" id="593907.Celgi_1914"/>
<proteinExistence type="predicted"/>
<dbReference type="AlphaFoldDB" id="F8A7L4"/>
<evidence type="ECO:0000259" key="2">
    <source>
        <dbReference type="PROSITE" id="PS51644"/>
    </source>
</evidence>
<feature type="compositionally biased region" description="Low complexity" evidence="1">
    <location>
        <begin position="200"/>
        <end position="209"/>
    </location>
</feature>
<dbReference type="HOGENOM" id="CLU_034061_1_0_11"/>
<sequence>MTTAEDSARVAVYIDFDNIVISRYDQVHRRGAFQSDDARHHRLDAGGEVPAKLQAARVEVDAIIDYASSFGRVVVSRAYADWSQPVNAGYHQQLIDRAVDLTQLFPVGPRMKNGADIRLAVDVIEDLFRLEDLTHVVIIAGDSDYIALAQRAKRLGRTVIGVGVAGSTSRSLMSACDEFADYDALLDASTTPEDDDEPEALAPEPTTAATPPPTGAPAGDGGQAAAPPAAAPGDRAAQRRATQLLMRAMRLVHAKKDDEPWLSYGEVKNQMMRLDPAFVERPLGYSSFSDFVASRSSIVEISKESAKHQPRVRLRPSYR</sequence>
<dbReference type="InterPro" id="IPR025605">
    <property type="entry name" value="OST-HTH/LOTUS_dom"/>
</dbReference>
<dbReference type="Gene3D" id="3.30.420.610">
    <property type="entry name" value="LOTUS domain-like"/>
    <property type="match status" value="1"/>
</dbReference>
<dbReference type="Gene3D" id="3.40.50.1010">
    <property type="entry name" value="5'-nuclease"/>
    <property type="match status" value="1"/>
</dbReference>
<dbReference type="eggNOG" id="COG1432">
    <property type="taxonomic scope" value="Bacteria"/>
</dbReference>
<gene>
    <name evidence="3" type="ordered locus">Celgi_1914</name>
</gene>
<organism evidence="3 4">
    <name type="scientific">Cellulomonas gilvus (strain ATCC 13127 / NRRL B-14078)</name>
    <name type="common">Cellvibrio gilvus</name>
    <dbReference type="NCBI Taxonomy" id="593907"/>
    <lineage>
        <taxon>Bacteria</taxon>
        <taxon>Bacillati</taxon>
        <taxon>Actinomycetota</taxon>
        <taxon>Actinomycetes</taxon>
        <taxon>Micrococcales</taxon>
        <taxon>Cellulomonadaceae</taxon>
        <taxon>Cellulomonas</taxon>
    </lineage>
</organism>
<dbReference type="PANTHER" id="PTHR35811:SF1">
    <property type="entry name" value="HTH OST-TYPE DOMAIN-CONTAINING PROTEIN"/>
    <property type="match status" value="1"/>
</dbReference>
<dbReference type="OrthoDB" id="2379772at2"/>
<feature type="compositionally biased region" description="Low complexity" evidence="1">
    <location>
        <begin position="223"/>
        <end position="235"/>
    </location>
</feature>
<evidence type="ECO:0000256" key="1">
    <source>
        <dbReference type="SAM" id="MobiDB-lite"/>
    </source>
</evidence>
<keyword evidence="4" id="KW-1185">Reference proteome</keyword>